<dbReference type="GO" id="GO:0016853">
    <property type="term" value="F:isomerase activity"/>
    <property type="evidence" value="ECO:0007669"/>
    <property type="project" value="UniProtKB-KW"/>
</dbReference>
<protein>
    <submittedName>
        <fullName evidence="1">Peptidyl-prolyl cis-trans isomerase</fullName>
    </submittedName>
</protein>
<dbReference type="PROSITE" id="PS51257">
    <property type="entry name" value="PROKAR_LIPOPROTEIN"/>
    <property type="match status" value="1"/>
</dbReference>
<sequence>MNFFRLYIFFLLVSISFLSCDFLVPKKEENLIARVQDTYLYESEYLKLFPDNIAREDSLLFANQIINNWATKQILKQKAILNLDQNTQEKFNRLAEAYKLDLYTNAYLDALVTKEIDTVITAIEIDTLYKQTALNFKLNEEVLQFRYIVINKEHKELEKVKEKFLKFDNNDKIDLDSLSIQFHSYMLNDSTWVKKTQLLRRLPILKENDHIQLLKKSNFLQLEDSLRVYLVRVNNLLRRGEQAPLEYVKPTLEQIIQNKRKLELIKQLEIDIRKDALQNNEFEIYN</sequence>
<name>A0ABW3I2P3_9FLAO</name>
<comment type="caution">
    <text evidence="1">The sequence shown here is derived from an EMBL/GenBank/DDBJ whole genome shotgun (WGS) entry which is preliminary data.</text>
</comment>
<reference evidence="2" key="1">
    <citation type="journal article" date="2019" name="Int. J. Syst. Evol. Microbiol.">
        <title>The Global Catalogue of Microorganisms (GCM) 10K type strain sequencing project: providing services to taxonomists for standard genome sequencing and annotation.</title>
        <authorList>
            <consortium name="The Broad Institute Genomics Platform"/>
            <consortium name="The Broad Institute Genome Sequencing Center for Infectious Disease"/>
            <person name="Wu L."/>
            <person name="Ma J."/>
        </authorList>
    </citation>
    <scope>NUCLEOTIDE SEQUENCE [LARGE SCALE GENOMIC DNA]</scope>
    <source>
        <strain evidence="2">CCUG 62114</strain>
    </source>
</reference>
<proteinExistence type="predicted"/>
<dbReference type="EMBL" id="JBHTJM010000008">
    <property type="protein sequence ID" value="MFD0964126.1"/>
    <property type="molecule type" value="Genomic_DNA"/>
</dbReference>
<dbReference type="Proteomes" id="UP001596997">
    <property type="component" value="Unassembled WGS sequence"/>
</dbReference>
<evidence type="ECO:0000313" key="2">
    <source>
        <dbReference type="Proteomes" id="UP001596997"/>
    </source>
</evidence>
<keyword evidence="2" id="KW-1185">Reference proteome</keyword>
<evidence type="ECO:0000313" key="1">
    <source>
        <dbReference type="EMBL" id="MFD0964126.1"/>
    </source>
</evidence>
<accession>A0ABW3I2P3</accession>
<organism evidence="1 2">
    <name type="scientific">Pseudofulvibacter geojedonensis</name>
    <dbReference type="NCBI Taxonomy" id="1123758"/>
    <lineage>
        <taxon>Bacteria</taxon>
        <taxon>Pseudomonadati</taxon>
        <taxon>Bacteroidota</taxon>
        <taxon>Flavobacteriia</taxon>
        <taxon>Flavobacteriales</taxon>
        <taxon>Flavobacteriaceae</taxon>
        <taxon>Pseudofulvibacter</taxon>
    </lineage>
</organism>
<gene>
    <name evidence="1" type="ORF">ACFQ1O_08935</name>
</gene>
<dbReference type="RefSeq" id="WP_377715537.1">
    <property type="nucleotide sequence ID" value="NZ_JBHTJM010000008.1"/>
</dbReference>
<keyword evidence="1" id="KW-0413">Isomerase</keyword>